<reference evidence="4" key="1">
    <citation type="submission" date="2020-04" db="EMBL/GenBank/DDBJ databases">
        <title>Genome Assembly and Annotation of Botryosphaeria dothidea sdau 11-99, a Latent Pathogen of Apple Fruit Ring Rot in China.</title>
        <authorList>
            <person name="Yu C."/>
            <person name="Diao Y."/>
            <person name="Lu Q."/>
            <person name="Zhao J."/>
            <person name="Cui S."/>
            <person name="Peng C."/>
            <person name="He B."/>
            <person name="Liu H."/>
        </authorList>
    </citation>
    <scope>NUCLEOTIDE SEQUENCE [LARGE SCALE GENOMIC DNA]</scope>
    <source>
        <strain evidence="4">Sdau11-99</strain>
    </source>
</reference>
<dbReference type="Proteomes" id="UP000572817">
    <property type="component" value="Unassembled WGS sequence"/>
</dbReference>
<dbReference type="PRINTS" id="PR00081">
    <property type="entry name" value="GDHRDH"/>
</dbReference>
<evidence type="ECO:0000313" key="4">
    <source>
        <dbReference type="EMBL" id="KAF4306110.1"/>
    </source>
</evidence>
<dbReference type="PANTHER" id="PTHR48107:SF7">
    <property type="entry name" value="RE15974P"/>
    <property type="match status" value="1"/>
</dbReference>
<dbReference type="PANTHER" id="PTHR48107">
    <property type="entry name" value="NADPH-DEPENDENT ALDEHYDE REDUCTASE-LIKE PROTEIN, CHLOROPLASTIC-RELATED"/>
    <property type="match status" value="1"/>
</dbReference>
<dbReference type="PRINTS" id="PR00080">
    <property type="entry name" value="SDRFAMILY"/>
</dbReference>
<dbReference type="Gene3D" id="3.40.50.720">
    <property type="entry name" value="NAD(P)-binding Rossmann-like Domain"/>
    <property type="match status" value="1"/>
</dbReference>
<dbReference type="OrthoDB" id="47007at2759"/>
<protein>
    <submittedName>
        <fullName evidence="4">Short chain protein</fullName>
    </submittedName>
</protein>
<dbReference type="SUPFAM" id="SSF51735">
    <property type="entry name" value="NAD(P)-binding Rossmann-fold domains"/>
    <property type="match status" value="1"/>
</dbReference>
<evidence type="ECO:0000313" key="5">
    <source>
        <dbReference type="Proteomes" id="UP000572817"/>
    </source>
</evidence>
<keyword evidence="3" id="KW-0560">Oxidoreductase</keyword>
<dbReference type="GO" id="GO:0016614">
    <property type="term" value="F:oxidoreductase activity, acting on CH-OH group of donors"/>
    <property type="evidence" value="ECO:0007669"/>
    <property type="project" value="UniProtKB-ARBA"/>
</dbReference>
<dbReference type="EMBL" id="WWBZ02000033">
    <property type="protein sequence ID" value="KAF4306110.1"/>
    <property type="molecule type" value="Genomic_DNA"/>
</dbReference>
<evidence type="ECO:0000256" key="3">
    <source>
        <dbReference type="ARBA" id="ARBA00023002"/>
    </source>
</evidence>
<dbReference type="AlphaFoldDB" id="A0A8H4IR17"/>
<dbReference type="InterPro" id="IPR002347">
    <property type="entry name" value="SDR_fam"/>
</dbReference>
<dbReference type="Pfam" id="PF13561">
    <property type="entry name" value="adh_short_C2"/>
    <property type="match status" value="1"/>
</dbReference>
<sequence length="260" mass="26790">MQQTLSGKVAIVSGSSAGIGAAIARELSRRGAHVAINYPSPSEAPAARAVQASLEGSGRSIAIEADLSTTDGPQKLASAAAAALGGTIDILVNNAGRSALCSLASASGAELARTWDAVVNLNGRGTLLLTRAVLPLLARAGSRIVSVGSSTSRDPDPDMSVYAGSKGMVESFTRCWARELPRRYGCTVNTVAPGPVATEALLGAPLPFTDSLREKAERVPVASRFAEPEEVAWTVAMLCEEKAGWLNGLYIPVSGGYNLL</sequence>
<evidence type="ECO:0000256" key="1">
    <source>
        <dbReference type="ARBA" id="ARBA00006484"/>
    </source>
</evidence>
<dbReference type="InterPro" id="IPR036291">
    <property type="entry name" value="NAD(P)-bd_dom_sf"/>
</dbReference>
<gene>
    <name evidence="4" type="ORF">GTA08_BOTSDO05962</name>
</gene>
<accession>A0A8H4IR17</accession>
<name>A0A8H4IR17_9PEZI</name>
<comment type="similarity">
    <text evidence="1">Belongs to the short-chain dehydrogenases/reductases (SDR) family.</text>
</comment>
<organism evidence="4 5">
    <name type="scientific">Botryosphaeria dothidea</name>
    <dbReference type="NCBI Taxonomy" id="55169"/>
    <lineage>
        <taxon>Eukaryota</taxon>
        <taxon>Fungi</taxon>
        <taxon>Dikarya</taxon>
        <taxon>Ascomycota</taxon>
        <taxon>Pezizomycotina</taxon>
        <taxon>Dothideomycetes</taxon>
        <taxon>Dothideomycetes incertae sedis</taxon>
        <taxon>Botryosphaeriales</taxon>
        <taxon>Botryosphaeriaceae</taxon>
        <taxon>Botryosphaeria</taxon>
    </lineage>
</organism>
<evidence type="ECO:0000256" key="2">
    <source>
        <dbReference type="ARBA" id="ARBA00022857"/>
    </source>
</evidence>
<comment type="caution">
    <text evidence="4">The sequence shown here is derived from an EMBL/GenBank/DDBJ whole genome shotgun (WGS) entry which is preliminary data.</text>
</comment>
<dbReference type="FunFam" id="3.40.50.720:FF:000084">
    <property type="entry name" value="Short-chain dehydrogenase reductase"/>
    <property type="match status" value="1"/>
</dbReference>
<proteinExistence type="inferred from homology"/>
<keyword evidence="5" id="KW-1185">Reference proteome</keyword>
<keyword evidence="2" id="KW-0521">NADP</keyword>